<dbReference type="InterPro" id="IPR008727">
    <property type="entry name" value="PAAR_motif"/>
</dbReference>
<gene>
    <name evidence="1" type="ORF">E4021_11690</name>
</gene>
<dbReference type="RefSeq" id="WP_136459541.1">
    <property type="nucleotide sequence ID" value="NZ_SRSF01000004.1"/>
</dbReference>
<dbReference type="CDD" id="cd14738">
    <property type="entry name" value="PAAR_2"/>
    <property type="match status" value="1"/>
</dbReference>
<reference evidence="1 2" key="1">
    <citation type="submission" date="2019-04" db="EMBL/GenBank/DDBJ databases">
        <title>Lewinella litorea sp. nov., isolated from a marine sand.</title>
        <authorList>
            <person name="Yoon J.-H."/>
        </authorList>
    </citation>
    <scope>NUCLEOTIDE SEQUENCE [LARGE SCALE GENOMIC DNA]</scope>
    <source>
        <strain evidence="1 2">HSMS-39</strain>
    </source>
</reference>
<dbReference type="Pfam" id="PF05488">
    <property type="entry name" value="PAAR_motif"/>
    <property type="match status" value="1"/>
</dbReference>
<organism evidence="1 2">
    <name type="scientific">Neolewinella litorea</name>
    <dbReference type="NCBI Taxonomy" id="2562452"/>
    <lineage>
        <taxon>Bacteria</taxon>
        <taxon>Pseudomonadati</taxon>
        <taxon>Bacteroidota</taxon>
        <taxon>Saprospiria</taxon>
        <taxon>Saprospirales</taxon>
        <taxon>Lewinellaceae</taxon>
        <taxon>Neolewinella</taxon>
    </lineage>
</organism>
<dbReference type="Gene3D" id="2.60.200.60">
    <property type="match status" value="2"/>
</dbReference>
<name>A0A4S4NM33_9BACT</name>
<comment type="caution">
    <text evidence="1">The sequence shown here is derived from an EMBL/GenBank/DDBJ whole genome shotgun (WGS) entry which is preliminary data.</text>
</comment>
<dbReference type="Proteomes" id="UP000308528">
    <property type="component" value="Unassembled WGS sequence"/>
</dbReference>
<proteinExistence type="predicted"/>
<dbReference type="EMBL" id="SRSF01000004">
    <property type="protein sequence ID" value="THH39408.1"/>
    <property type="molecule type" value="Genomic_DNA"/>
</dbReference>
<sequence>MPPAARLTDMHTCPLVSGTVPHVGGPIAGPGAPTVLIGGLPAAVVGDSCVCAGPPDTIAAGSGTVMIGGKPAARLGDSTAHGGSIVLGCFTVIIN</sequence>
<keyword evidence="2" id="KW-1185">Reference proteome</keyword>
<evidence type="ECO:0000313" key="2">
    <source>
        <dbReference type="Proteomes" id="UP000308528"/>
    </source>
</evidence>
<protein>
    <submittedName>
        <fullName evidence="1">Type VI secretion protein</fullName>
    </submittedName>
</protein>
<evidence type="ECO:0000313" key="1">
    <source>
        <dbReference type="EMBL" id="THH39408.1"/>
    </source>
</evidence>
<dbReference type="OrthoDB" id="9807902at2"/>
<dbReference type="AlphaFoldDB" id="A0A4S4NM33"/>
<accession>A0A4S4NM33</accession>